<name>A0A1R1XH81_9FUNG</name>
<accession>A0A1R1XH81</accession>
<dbReference type="Proteomes" id="UP000187283">
    <property type="component" value="Unassembled WGS sequence"/>
</dbReference>
<evidence type="ECO:0000313" key="2">
    <source>
        <dbReference type="Proteomes" id="UP000187283"/>
    </source>
</evidence>
<evidence type="ECO:0000313" key="1">
    <source>
        <dbReference type="EMBL" id="OMJ13953.1"/>
    </source>
</evidence>
<sequence>MSLDRQAIDLRRKLVQSPATTILAIAAHNAAGKDGEIDSRDLQHSSEQNEDILLQNLSLLLNPKIIELKSAQPSSSVNRELETIASRTEADDTELYNVRNKLNAAAIHNLLSRAAQIESDASISSQDQKSSQLEELAESFNVDKKLISSLSSNFKSV</sequence>
<proteinExistence type="predicted"/>
<dbReference type="AlphaFoldDB" id="A0A1R1XH81"/>
<gene>
    <name evidence="1" type="ORF">AYI70_g8181</name>
</gene>
<dbReference type="OrthoDB" id="5598707at2759"/>
<comment type="caution">
    <text evidence="1">The sequence shown here is derived from an EMBL/GenBank/DDBJ whole genome shotgun (WGS) entry which is preliminary data.</text>
</comment>
<keyword evidence="2" id="KW-1185">Reference proteome</keyword>
<organism evidence="1 2">
    <name type="scientific">Smittium culicis</name>
    <dbReference type="NCBI Taxonomy" id="133412"/>
    <lineage>
        <taxon>Eukaryota</taxon>
        <taxon>Fungi</taxon>
        <taxon>Fungi incertae sedis</taxon>
        <taxon>Zoopagomycota</taxon>
        <taxon>Kickxellomycotina</taxon>
        <taxon>Harpellomycetes</taxon>
        <taxon>Harpellales</taxon>
        <taxon>Legeriomycetaceae</taxon>
        <taxon>Smittium</taxon>
    </lineage>
</organism>
<reference evidence="1 2" key="1">
    <citation type="submission" date="2017-01" db="EMBL/GenBank/DDBJ databases">
        <authorList>
            <person name="Mah S.A."/>
            <person name="Swanson W.J."/>
            <person name="Moy G.W."/>
            <person name="Vacquier V.D."/>
        </authorList>
    </citation>
    <scope>NUCLEOTIDE SEQUENCE [LARGE SCALE GENOMIC DNA]</scope>
    <source>
        <strain evidence="1 2">GSMNP</strain>
    </source>
</reference>
<dbReference type="EMBL" id="LSSN01003253">
    <property type="protein sequence ID" value="OMJ13953.1"/>
    <property type="molecule type" value="Genomic_DNA"/>
</dbReference>
<protein>
    <submittedName>
        <fullName evidence="1">Uncharacterized protein</fullName>
    </submittedName>
</protein>